<evidence type="ECO:0000313" key="7">
    <source>
        <dbReference type="Proteomes" id="UP001501009"/>
    </source>
</evidence>
<evidence type="ECO:0000256" key="1">
    <source>
        <dbReference type="ARBA" id="ARBA00022490"/>
    </source>
</evidence>
<dbReference type="CDD" id="cd00830">
    <property type="entry name" value="KAS_III"/>
    <property type="match status" value="1"/>
</dbReference>
<dbReference type="Proteomes" id="UP001501009">
    <property type="component" value="Unassembled WGS sequence"/>
</dbReference>
<dbReference type="EMBL" id="BAABDE010000020">
    <property type="protein sequence ID" value="GAA3808184.1"/>
    <property type="molecule type" value="Genomic_DNA"/>
</dbReference>
<gene>
    <name evidence="6" type="ORF">GCM10022403_047980</name>
</gene>
<dbReference type="PANTHER" id="PTHR34069:SF2">
    <property type="entry name" value="BETA-KETOACYL-[ACYL-CARRIER-PROTEIN] SYNTHASE III"/>
    <property type="match status" value="1"/>
</dbReference>
<feature type="domain" description="Beta-ketoacyl-[acyl-carrier-protein] synthase III C-terminal" evidence="4">
    <location>
        <begin position="263"/>
        <end position="350"/>
    </location>
</feature>
<dbReference type="RefSeq" id="WP_275772521.1">
    <property type="nucleotide sequence ID" value="NZ_BAABDE010000020.1"/>
</dbReference>
<sequence length="351" mass="36637">MTNTPYQPNIGPTADAVVVADRKPEPVSVGIRSLGAYVPGGVVTNQMVADWASADPEWVAVATGITERRIAAVSESTSAMCEPAAREALQGAAGPIDALILATSTPDQVTPPTATALQARLGLDGDGMAFDLNAACGGFVYGLAVARGLISTLPTVQNILLVGADQYSKYVNRSHRATVALFGDGAGAVTVGPVPDGYGIQSMSLAAYSEFHDEVGIFAGGTREPLTPEVLEAHRDKIHMNGKVVRRVFVEKVTALTRQAAGEAGWRLADIDRFVFHQGNPVMLQEVADVLGIDADRVGVTGNLYGNTGCGSMPLTLHHMNHVAPLRRGEKVLFAGAGGGITVGAVALTWW</sequence>
<dbReference type="Pfam" id="PF08545">
    <property type="entry name" value="ACP_syn_III"/>
    <property type="match status" value="1"/>
</dbReference>
<evidence type="ECO:0000256" key="3">
    <source>
        <dbReference type="ARBA" id="ARBA00023315"/>
    </source>
</evidence>
<name>A0ABP7I6H5_9ACTN</name>
<dbReference type="InterPro" id="IPR013751">
    <property type="entry name" value="ACP_syn_III_N"/>
</dbReference>
<evidence type="ECO:0000259" key="4">
    <source>
        <dbReference type="Pfam" id="PF08541"/>
    </source>
</evidence>
<keyword evidence="7" id="KW-1185">Reference proteome</keyword>
<dbReference type="NCBIfam" id="NF006829">
    <property type="entry name" value="PRK09352.1"/>
    <property type="match status" value="1"/>
</dbReference>
<protein>
    <submittedName>
        <fullName evidence="6">Beta-ketoacyl-ACP synthase III</fullName>
    </submittedName>
</protein>
<proteinExistence type="predicted"/>
<evidence type="ECO:0000256" key="2">
    <source>
        <dbReference type="ARBA" id="ARBA00022679"/>
    </source>
</evidence>
<dbReference type="PANTHER" id="PTHR34069">
    <property type="entry name" value="3-OXOACYL-[ACYL-CARRIER-PROTEIN] SYNTHASE 3"/>
    <property type="match status" value="1"/>
</dbReference>
<keyword evidence="1" id="KW-0963">Cytoplasm</keyword>
<keyword evidence="3" id="KW-0012">Acyltransferase</keyword>
<dbReference type="Gene3D" id="3.40.47.10">
    <property type="match status" value="1"/>
</dbReference>
<evidence type="ECO:0000259" key="5">
    <source>
        <dbReference type="Pfam" id="PF08545"/>
    </source>
</evidence>
<organism evidence="6 7">
    <name type="scientific">Streptomyces coacervatus</name>
    <dbReference type="NCBI Taxonomy" id="647381"/>
    <lineage>
        <taxon>Bacteria</taxon>
        <taxon>Bacillati</taxon>
        <taxon>Actinomycetota</taxon>
        <taxon>Actinomycetes</taxon>
        <taxon>Kitasatosporales</taxon>
        <taxon>Streptomycetaceae</taxon>
        <taxon>Streptomyces</taxon>
    </lineage>
</organism>
<keyword evidence="2" id="KW-0808">Transferase</keyword>
<dbReference type="Pfam" id="PF08541">
    <property type="entry name" value="ACP_syn_III_C"/>
    <property type="match status" value="1"/>
</dbReference>
<reference evidence="7" key="1">
    <citation type="journal article" date="2019" name="Int. J. Syst. Evol. Microbiol.">
        <title>The Global Catalogue of Microorganisms (GCM) 10K type strain sequencing project: providing services to taxonomists for standard genome sequencing and annotation.</title>
        <authorList>
            <consortium name="The Broad Institute Genomics Platform"/>
            <consortium name="The Broad Institute Genome Sequencing Center for Infectious Disease"/>
            <person name="Wu L."/>
            <person name="Ma J."/>
        </authorList>
    </citation>
    <scope>NUCLEOTIDE SEQUENCE [LARGE SCALE GENOMIC DNA]</scope>
    <source>
        <strain evidence="7">JCM 17138</strain>
    </source>
</reference>
<dbReference type="InterPro" id="IPR016039">
    <property type="entry name" value="Thiolase-like"/>
</dbReference>
<dbReference type="SUPFAM" id="SSF53901">
    <property type="entry name" value="Thiolase-like"/>
    <property type="match status" value="1"/>
</dbReference>
<evidence type="ECO:0000313" key="6">
    <source>
        <dbReference type="EMBL" id="GAA3808184.1"/>
    </source>
</evidence>
<accession>A0ABP7I6H5</accession>
<comment type="caution">
    <text evidence="6">The sequence shown here is derived from an EMBL/GenBank/DDBJ whole genome shotgun (WGS) entry which is preliminary data.</text>
</comment>
<feature type="domain" description="Beta-ketoacyl-[acyl-carrier-protein] synthase III N-terminal" evidence="5">
    <location>
        <begin position="130"/>
        <end position="206"/>
    </location>
</feature>
<dbReference type="InterPro" id="IPR013747">
    <property type="entry name" value="ACP_syn_III_C"/>
</dbReference>